<protein>
    <submittedName>
        <fullName evidence="2">DgyrCDS4144</fullName>
    </submittedName>
</protein>
<dbReference type="GO" id="GO:0016491">
    <property type="term" value="F:oxidoreductase activity"/>
    <property type="evidence" value="ECO:0007669"/>
    <property type="project" value="TreeGrafter"/>
</dbReference>
<gene>
    <name evidence="2" type="ORF">DGYR_LOCUS3912</name>
</gene>
<dbReference type="InterPro" id="IPR002347">
    <property type="entry name" value="SDR_fam"/>
</dbReference>
<dbReference type="InterPro" id="IPR036291">
    <property type="entry name" value="NAD(P)-bd_dom_sf"/>
</dbReference>
<comment type="similarity">
    <text evidence="1">Belongs to the short-chain dehydrogenases/reductases (SDR) family.</text>
</comment>
<dbReference type="PRINTS" id="PR00081">
    <property type="entry name" value="GDHRDH"/>
</dbReference>
<proteinExistence type="inferred from homology"/>
<dbReference type="SUPFAM" id="SSF51735">
    <property type="entry name" value="NAD(P)-binding Rossmann-fold domains"/>
    <property type="match status" value="1"/>
</dbReference>
<evidence type="ECO:0000313" key="2">
    <source>
        <dbReference type="EMBL" id="CAD5115140.1"/>
    </source>
</evidence>
<dbReference type="Proteomes" id="UP000549394">
    <property type="component" value="Unassembled WGS sequence"/>
</dbReference>
<keyword evidence="3" id="KW-1185">Reference proteome</keyword>
<dbReference type="PANTHER" id="PTHR43313">
    <property type="entry name" value="SHORT-CHAIN DEHYDROGENASE/REDUCTASE FAMILY 9C"/>
    <property type="match status" value="1"/>
</dbReference>
<dbReference type="Pfam" id="PF00106">
    <property type="entry name" value="adh_short"/>
    <property type="match status" value="1"/>
</dbReference>
<dbReference type="OrthoDB" id="5296at2759"/>
<dbReference type="EMBL" id="CAJFCJ010000005">
    <property type="protein sequence ID" value="CAD5115140.1"/>
    <property type="molecule type" value="Genomic_DNA"/>
</dbReference>
<name>A0A7I8VG26_9ANNE</name>
<comment type="caution">
    <text evidence="2">The sequence shown here is derived from an EMBL/GenBank/DDBJ whole genome shotgun (WGS) entry which is preliminary data.</text>
</comment>
<dbReference type="GO" id="GO:0008202">
    <property type="term" value="P:steroid metabolic process"/>
    <property type="evidence" value="ECO:0007669"/>
    <property type="project" value="TreeGrafter"/>
</dbReference>
<reference evidence="2 3" key="1">
    <citation type="submission" date="2020-08" db="EMBL/GenBank/DDBJ databases">
        <authorList>
            <person name="Hejnol A."/>
        </authorList>
    </citation>
    <scope>NUCLEOTIDE SEQUENCE [LARGE SCALE GENOMIC DNA]</scope>
</reference>
<dbReference type="PANTHER" id="PTHR43313:SF1">
    <property type="entry name" value="3BETA-HYDROXYSTEROID DEHYDROGENASE DHS-16"/>
    <property type="match status" value="1"/>
</dbReference>
<dbReference type="Gene3D" id="3.40.50.720">
    <property type="entry name" value="NAD(P)-binding Rossmann-like Domain"/>
    <property type="match status" value="1"/>
</dbReference>
<dbReference type="PRINTS" id="PR00080">
    <property type="entry name" value="SDRFAMILY"/>
</dbReference>
<accession>A0A7I8VG26</accession>
<dbReference type="AlphaFoldDB" id="A0A7I8VG26"/>
<organism evidence="2 3">
    <name type="scientific">Dimorphilus gyrociliatus</name>
    <dbReference type="NCBI Taxonomy" id="2664684"/>
    <lineage>
        <taxon>Eukaryota</taxon>
        <taxon>Metazoa</taxon>
        <taxon>Spiralia</taxon>
        <taxon>Lophotrochozoa</taxon>
        <taxon>Annelida</taxon>
        <taxon>Polychaeta</taxon>
        <taxon>Polychaeta incertae sedis</taxon>
        <taxon>Dinophilidae</taxon>
        <taxon>Dimorphilus</taxon>
    </lineage>
</organism>
<evidence type="ECO:0000256" key="1">
    <source>
        <dbReference type="RuleBase" id="RU000363"/>
    </source>
</evidence>
<evidence type="ECO:0000313" key="3">
    <source>
        <dbReference type="Proteomes" id="UP000549394"/>
    </source>
</evidence>
<sequence length="296" mass="33083">MLTTLGFLTSILLLIILLRYVLITGCDTGFGNLLAKRLDNKGMNVIATCLTEKGAKDLSLSSSNRLTTFILNVTNDDEIEQLREFVSQKVGENGLYALVNNAGIIGHNLGSPETILPHKVREVLNVNAVAPAIMSFKFLHLLHMANGRIINMSSLAGRIQNKILLYAMSKFCLSGLSSCLGLILKTHGWNISVHVIEPGMYRTSLLSADDTRKRVFDSYDRASKFTKDTFKTRENYVEKSIHRLKSNTHEVIDAYENAILSIWPKNRYTVGLFEKYVIIPLTYLPTTISDILVAKD</sequence>